<evidence type="ECO:0000313" key="2">
    <source>
        <dbReference type="EMBL" id="WZN61840.1"/>
    </source>
</evidence>
<name>A0AAX4P668_9CHLO</name>
<organism evidence="2 3">
    <name type="scientific">Chloropicon roscoffensis</name>
    <dbReference type="NCBI Taxonomy" id="1461544"/>
    <lineage>
        <taxon>Eukaryota</taxon>
        <taxon>Viridiplantae</taxon>
        <taxon>Chlorophyta</taxon>
        <taxon>Chloropicophyceae</taxon>
        <taxon>Chloropicales</taxon>
        <taxon>Chloropicaceae</taxon>
        <taxon>Chloropicon</taxon>
    </lineage>
</organism>
<proteinExistence type="predicted"/>
<feature type="compositionally biased region" description="Acidic residues" evidence="1">
    <location>
        <begin position="93"/>
        <end position="106"/>
    </location>
</feature>
<protein>
    <submittedName>
        <fullName evidence="2">Uncharacterized protein</fullName>
    </submittedName>
</protein>
<feature type="compositionally biased region" description="Basic and acidic residues" evidence="1">
    <location>
        <begin position="308"/>
        <end position="325"/>
    </location>
</feature>
<dbReference type="EMBL" id="CP151504">
    <property type="protein sequence ID" value="WZN61840.1"/>
    <property type="molecule type" value="Genomic_DNA"/>
</dbReference>
<evidence type="ECO:0000313" key="3">
    <source>
        <dbReference type="Proteomes" id="UP001472866"/>
    </source>
</evidence>
<keyword evidence="3" id="KW-1185">Reference proteome</keyword>
<feature type="region of interest" description="Disordered" evidence="1">
    <location>
        <begin position="1"/>
        <end position="26"/>
    </location>
</feature>
<gene>
    <name evidence="2" type="ORF">HKI87_04g33750</name>
</gene>
<feature type="region of interest" description="Disordered" evidence="1">
    <location>
        <begin position="69"/>
        <end position="126"/>
    </location>
</feature>
<reference evidence="2 3" key="1">
    <citation type="submission" date="2024-03" db="EMBL/GenBank/DDBJ databases">
        <title>Complete genome sequence of the green alga Chloropicon roscoffensis RCC1871.</title>
        <authorList>
            <person name="Lemieux C."/>
            <person name="Pombert J.-F."/>
            <person name="Otis C."/>
            <person name="Turmel M."/>
        </authorList>
    </citation>
    <scope>NUCLEOTIDE SEQUENCE [LARGE SCALE GENOMIC DNA]</scope>
    <source>
        <strain evidence="2 3">RCC1871</strain>
    </source>
</reference>
<feature type="region of interest" description="Disordered" evidence="1">
    <location>
        <begin position="308"/>
        <end position="335"/>
    </location>
</feature>
<accession>A0AAX4P668</accession>
<evidence type="ECO:0000256" key="1">
    <source>
        <dbReference type="SAM" id="MobiDB-lite"/>
    </source>
</evidence>
<dbReference type="Proteomes" id="UP001472866">
    <property type="component" value="Chromosome 04"/>
</dbReference>
<sequence>MMFQRKRKGVVVGQASTGSVRSGRSTSHCFSRNAALLFVLLFLLFVDLGTRRTGQGQLVLRLPGVTLRVRGGGSSPSQPAVTSEPAPKSLDEVTNDDDDDDDDELDGIPLPSARNEGAGENDDGWGAFEQKRDYNAVELAPLNILFRDQDPVLLDCCPALRDQDGDAVCTCAPVLRKMDEIELNMTDAKVRRWLDTELDQRPMELVSDFYSDWKLNLEANPEATLGQKQVFCEETLLLQADASVKKTMDRREKKLQMGVSEGNLPWLLKLENIARAAKLEKHRASETSLTCLAYIDVIQEEVELKREVEEKERRDRRARERAERQRNRRKRKGTDLTKAKSFDCDELKGKSEFREYYNKICGEDGSRKGRAKILSTTIVDANA</sequence>
<dbReference type="AlphaFoldDB" id="A0AAX4P668"/>
<feature type="compositionally biased region" description="Low complexity" evidence="1">
    <location>
        <begin position="16"/>
        <end position="26"/>
    </location>
</feature>